<reference evidence="4" key="1">
    <citation type="submission" date="2025-08" db="UniProtKB">
        <authorList>
            <consortium name="RefSeq"/>
        </authorList>
    </citation>
    <scope>IDENTIFICATION</scope>
    <source>
        <tissue evidence="4">Gonads</tissue>
    </source>
</reference>
<feature type="transmembrane region" description="Helical" evidence="2">
    <location>
        <begin position="101"/>
        <end position="123"/>
    </location>
</feature>
<dbReference type="RefSeq" id="XP_013415958.1">
    <property type="nucleotide sequence ID" value="XM_013560504.1"/>
</dbReference>
<keyword evidence="3" id="KW-1185">Reference proteome</keyword>
<feature type="region of interest" description="Disordered" evidence="1">
    <location>
        <begin position="1"/>
        <end position="93"/>
    </location>
</feature>
<evidence type="ECO:0000313" key="4">
    <source>
        <dbReference type="RefSeq" id="XP_013415958.1"/>
    </source>
</evidence>
<dbReference type="Proteomes" id="UP000085678">
    <property type="component" value="Unplaced"/>
</dbReference>
<keyword evidence="2" id="KW-1133">Transmembrane helix</keyword>
<dbReference type="InParanoid" id="A0A1S3JZZ7"/>
<protein>
    <submittedName>
        <fullName evidence="4">Uncharacterized protein LOC106177665</fullName>
    </submittedName>
</protein>
<proteinExistence type="predicted"/>
<gene>
    <name evidence="4" type="primary">LOC106177665</name>
</gene>
<keyword evidence="2" id="KW-0472">Membrane</keyword>
<evidence type="ECO:0000256" key="1">
    <source>
        <dbReference type="SAM" id="MobiDB-lite"/>
    </source>
</evidence>
<feature type="compositionally biased region" description="Basic and acidic residues" evidence="1">
    <location>
        <begin position="1"/>
        <end position="10"/>
    </location>
</feature>
<accession>A0A1S3JZZ7</accession>
<organism evidence="3 4">
    <name type="scientific">Lingula anatina</name>
    <name type="common">Brachiopod</name>
    <name type="synonym">Lingula unguis</name>
    <dbReference type="NCBI Taxonomy" id="7574"/>
    <lineage>
        <taxon>Eukaryota</taxon>
        <taxon>Metazoa</taxon>
        <taxon>Spiralia</taxon>
        <taxon>Lophotrochozoa</taxon>
        <taxon>Brachiopoda</taxon>
        <taxon>Linguliformea</taxon>
        <taxon>Lingulata</taxon>
        <taxon>Lingulida</taxon>
        <taxon>Linguloidea</taxon>
        <taxon>Lingulidae</taxon>
        <taxon>Lingula</taxon>
    </lineage>
</organism>
<feature type="compositionally biased region" description="Polar residues" evidence="1">
    <location>
        <begin position="11"/>
        <end position="22"/>
    </location>
</feature>
<name>A0A1S3JZZ7_LINAN</name>
<dbReference type="AlphaFoldDB" id="A0A1S3JZZ7"/>
<dbReference type="GeneID" id="106177665"/>
<feature type="compositionally biased region" description="Basic and acidic residues" evidence="1">
    <location>
        <begin position="51"/>
        <end position="64"/>
    </location>
</feature>
<evidence type="ECO:0000313" key="3">
    <source>
        <dbReference type="Proteomes" id="UP000085678"/>
    </source>
</evidence>
<keyword evidence="2" id="KW-0812">Transmembrane</keyword>
<sequence length="133" mass="15181">MEIGNEKEKMNLSNGEVNQPLTKQEEDDTAIHNLHDGEKQTLNENVQVKKNLTEYEEAKQRNPEDGESQVSPSDREEVKYALSEDEDPEHSPRMLWTNKKLVIALVIALIITVIVAAVVAFILQNYDPHKPEF</sequence>
<dbReference type="KEGG" id="lak:106177665"/>
<feature type="compositionally biased region" description="Basic and acidic residues" evidence="1">
    <location>
        <begin position="29"/>
        <end position="41"/>
    </location>
</feature>
<evidence type="ECO:0000256" key="2">
    <source>
        <dbReference type="SAM" id="Phobius"/>
    </source>
</evidence>